<keyword evidence="5" id="KW-0239">DNA-directed DNA polymerase</keyword>
<keyword evidence="4" id="KW-0235">DNA replication</keyword>
<dbReference type="PANTHER" id="PTHR34388">
    <property type="entry name" value="DNA POLYMERASE III SUBUNIT DELTA"/>
    <property type="match status" value="1"/>
</dbReference>
<keyword evidence="2" id="KW-0808">Transferase</keyword>
<dbReference type="EC" id="2.7.7.7" evidence="1"/>
<dbReference type="PANTHER" id="PTHR34388:SF1">
    <property type="entry name" value="DNA POLYMERASE III SUBUNIT DELTA"/>
    <property type="match status" value="1"/>
</dbReference>
<evidence type="ECO:0000256" key="5">
    <source>
        <dbReference type="ARBA" id="ARBA00022932"/>
    </source>
</evidence>
<accession>A0ABT0RGM1</accession>
<dbReference type="InterPro" id="IPR027417">
    <property type="entry name" value="P-loop_NTPase"/>
</dbReference>
<dbReference type="RefSeq" id="WP_249868315.1">
    <property type="nucleotide sequence ID" value="NZ_JAMGBC010000001.1"/>
</dbReference>
<evidence type="ECO:0000256" key="3">
    <source>
        <dbReference type="ARBA" id="ARBA00022695"/>
    </source>
</evidence>
<dbReference type="Gene3D" id="1.10.8.60">
    <property type="match status" value="1"/>
</dbReference>
<name>A0ABT0RGM1_9SPHN</name>
<evidence type="ECO:0000256" key="1">
    <source>
        <dbReference type="ARBA" id="ARBA00012417"/>
    </source>
</evidence>
<proteinExistence type="inferred from homology"/>
<dbReference type="EMBL" id="JAMGBC010000001">
    <property type="protein sequence ID" value="MCL6679417.1"/>
    <property type="molecule type" value="Genomic_DNA"/>
</dbReference>
<dbReference type="SUPFAM" id="SSF48019">
    <property type="entry name" value="post-AAA+ oligomerization domain-like"/>
    <property type="match status" value="1"/>
</dbReference>
<evidence type="ECO:0000256" key="2">
    <source>
        <dbReference type="ARBA" id="ARBA00022679"/>
    </source>
</evidence>
<protein>
    <recommendedName>
        <fullName evidence="1">DNA-directed DNA polymerase</fullName>
        <ecNumber evidence="1">2.7.7.7</ecNumber>
    </recommendedName>
</protein>
<gene>
    <name evidence="8" type="ORF">LZ519_08855</name>
</gene>
<comment type="catalytic activity">
    <reaction evidence="7">
        <text>DNA(n) + a 2'-deoxyribonucleoside 5'-triphosphate = DNA(n+1) + diphosphate</text>
        <dbReference type="Rhea" id="RHEA:22508"/>
        <dbReference type="Rhea" id="RHEA-COMP:17339"/>
        <dbReference type="Rhea" id="RHEA-COMP:17340"/>
        <dbReference type="ChEBI" id="CHEBI:33019"/>
        <dbReference type="ChEBI" id="CHEBI:61560"/>
        <dbReference type="ChEBI" id="CHEBI:173112"/>
        <dbReference type="EC" id="2.7.7.7"/>
    </reaction>
</comment>
<comment type="similarity">
    <text evidence="6">Belongs to the DNA polymerase HolA subunit family.</text>
</comment>
<comment type="caution">
    <text evidence="8">The sequence shown here is derived from an EMBL/GenBank/DDBJ whole genome shotgun (WGS) entry which is preliminary data.</text>
</comment>
<reference evidence="8" key="1">
    <citation type="submission" date="2022-05" db="EMBL/GenBank/DDBJ databases">
        <authorList>
            <person name="Jo J.-H."/>
            <person name="Im W.-T."/>
        </authorList>
    </citation>
    <scope>NUCLEOTIDE SEQUENCE</scope>
    <source>
        <strain evidence="8">RG327</strain>
    </source>
</reference>
<dbReference type="Proteomes" id="UP001165343">
    <property type="component" value="Unassembled WGS sequence"/>
</dbReference>
<dbReference type="InterPro" id="IPR008921">
    <property type="entry name" value="DNA_pol3_clamp-load_cplx_C"/>
</dbReference>
<evidence type="ECO:0000313" key="9">
    <source>
        <dbReference type="Proteomes" id="UP001165343"/>
    </source>
</evidence>
<keyword evidence="3" id="KW-0548">Nucleotidyltransferase</keyword>
<sequence length="337" mass="35988">MKSAKGTIGRALDQPDSGIRFYLFYGQDEGQSRGHADRLLKGLAAEKFVVPAQAAKSDPALLADEASAIGLFGDRRALWIEPAGDEIEPAVAALLEAAAVESPVIAIAGALRKTSALVKLTEAHPLALAHISYELNEREAERVVEDLAREEGLRLAPGLAARIASLAGNERGIVAQELAKLALYANASADAPKQIDRDVLDEIGAGAEGDSMKLGDLALSGDAVRLSHELDCSAGDAEPISVIRALQRRLLMLAPIRARVDRGERPHDAVTSAGKSVFWKDKDLVSKLVGQWDSSTLARVFERSGELERRLMSADSPPAAEALEEELVAIARTARRK</sequence>
<evidence type="ECO:0000256" key="6">
    <source>
        <dbReference type="ARBA" id="ARBA00034754"/>
    </source>
</evidence>
<dbReference type="SUPFAM" id="SSF52540">
    <property type="entry name" value="P-loop containing nucleoside triphosphate hydrolases"/>
    <property type="match status" value="1"/>
</dbReference>
<dbReference type="Gene3D" id="1.20.272.10">
    <property type="match status" value="1"/>
</dbReference>
<evidence type="ECO:0000256" key="4">
    <source>
        <dbReference type="ARBA" id="ARBA00022705"/>
    </source>
</evidence>
<organism evidence="8 9">
    <name type="scientific">Sphingomonas anseongensis</name>
    <dbReference type="NCBI Taxonomy" id="2908207"/>
    <lineage>
        <taxon>Bacteria</taxon>
        <taxon>Pseudomonadati</taxon>
        <taxon>Pseudomonadota</taxon>
        <taxon>Alphaproteobacteria</taxon>
        <taxon>Sphingomonadales</taxon>
        <taxon>Sphingomonadaceae</taxon>
        <taxon>Sphingomonas</taxon>
    </lineage>
</organism>
<dbReference type="NCBIfam" id="TIGR01128">
    <property type="entry name" value="holA"/>
    <property type="match status" value="1"/>
</dbReference>
<evidence type="ECO:0000256" key="7">
    <source>
        <dbReference type="ARBA" id="ARBA00049244"/>
    </source>
</evidence>
<evidence type="ECO:0000313" key="8">
    <source>
        <dbReference type="EMBL" id="MCL6679417.1"/>
    </source>
</evidence>
<dbReference type="InterPro" id="IPR005790">
    <property type="entry name" value="DNA_polIII_delta"/>
</dbReference>
<keyword evidence="9" id="KW-1185">Reference proteome</keyword>